<dbReference type="AlphaFoldDB" id="A0A4Y2EFI8"/>
<protein>
    <submittedName>
        <fullName evidence="1">Uncharacterized protein</fullName>
    </submittedName>
</protein>
<proteinExistence type="predicted"/>
<organism evidence="1 2">
    <name type="scientific">Araneus ventricosus</name>
    <name type="common">Orbweaver spider</name>
    <name type="synonym">Epeira ventricosa</name>
    <dbReference type="NCBI Taxonomy" id="182803"/>
    <lineage>
        <taxon>Eukaryota</taxon>
        <taxon>Metazoa</taxon>
        <taxon>Ecdysozoa</taxon>
        <taxon>Arthropoda</taxon>
        <taxon>Chelicerata</taxon>
        <taxon>Arachnida</taxon>
        <taxon>Araneae</taxon>
        <taxon>Araneomorphae</taxon>
        <taxon>Entelegynae</taxon>
        <taxon>Araneoidea</taxon>
        <taxon>Araneidae</taxon>
        <taxon>Araneus</taxon>
    </lineage>
</organism>
<comment type="caution">
    <text evidence="1">The sequence shown here is derived from an EMBL/GenBank/DDBJ whole genome shotgun (WGS) entry which is preliminary data.</text>
</comment>
<name>A0A4Y2EFI8_ARAVE</name>
<reference evidence="1 2" key="1">
    <citation type="journal article" date="2019" name="Sci. Rep.">
        <title>Orb-weaving spider Araneus ventricosus genome elucidates the spidroin gene catalogue.</title>
        <authorList>
            <person name="Kono N."/>
            <person name="Nakamura H."/>
            <person name="Ohtoshi R."/>
            <person name="Moran D.A.P."/>
            <person name="Shinohara A."/>
            <person name="Yoshida Y."/>
            <person name="Fujiwara M."/>
            <person name="Mori M."/>
            <person name="Tomita M."/>
            <person name="Arakawa K."/>
        </authorList>
    </citation>
    <scope>NUCLEOTIDE SEQUENCE [LARGE SCALE GENOMIC DNA]</scope>
</reference>
<accession>A0A4Y2EFI8</accession>
<gene>
    <name evidence="1" type="ORF">AVEN_851_1</name>
</gene>
<keyword evidence="2" id="KW-1185">Reference proteome</keyword>
<evidence type="ECO:0000313" key="2">
    <source>
        <dbReference type="Proteomes" id="UP000499080"/>
    </source>
</evidence>
<evidence type="ECO:0000313" key="1">
    <source>
        <dbReference type="EMBL" id="GBM27601.1"/>
    </source>
</evidence>
<sequence length="97" mass="11526">MKNRRVLCTLRARESNISLFEPESLMVLSCSQSLRPAAGYHWIQSEYFGNIFEPVDSSSSQHCYQHFSVAFCWTYETPTLQQKWQVVTHLRVLYFEW</sequence>
<dbReference type="EMBL" id="BGPR01246422">
    <property type="protein sequence ID" value="GBM27601.1"/>
    <property type="molecule type" value="Genomic_DNA"/>
</dbReference>
<dbReference type="Proteomes" id="UP000499080">
    <property type="component" value="Unassembled WGS sequence"/>
</dbReference>